<dbReference type="VEuPathDB" id="FungiDB:JI435_434320"/>
<accession>Q0V2E4</accession>
<dbReference type="KEGG" id="pno:SNOG_01820"/>
<dbReference type="InParanoid" id="Q0V2E4"/>
<dbReference type="Proteomes" id="UP000001055">
    <property type="component" value="Unassembled WGS sequence"/>
</dbReference>
<gene>
    <name evidence="1" type="ORF">SNOG_01820</name>
</gene>
<dbReference type="EMBL" id="CH445326">
    <property type="protein sequence ID" value="EAT91469.2"/>
    <property type="molecule type" value="Genomic_DNA"/>
</dbReference>
<protein>
    <submittedName>
        <fullName evidence="1">Uncharacterized protein</fullName>
    </submittedName>
</protein>
<evidence type="ECO:0000313" key="1">
    <source>
        <dbReference type="EMBL" id="EAT91469.2"/>
    </source>
</evidence>
<organism evidence="1 2">
    <name type="scientific">Phaeosphaeria nodorum (strain SN15 / ATCC MYA-4574 / FGSC 10173)</name>
    <name type="common">Glume blotch fungus</name>
    <name type="synonym">Parastagonospora nodorum</name>
    <dbReference type="NCBI Taxonomy" id="321614"/>
    <lineage>
        <taxon>Eukaryota</taxon>
        <taxon>Fungi</taxon>
        <taxon>Dikarya</taxon>
        <taxon>Ascomycota</taxon>
        <taxon>Pezizomycotina</taxon>
        <taxon>Dothideomycetes</taxon>
        <taxon>Pleosporomycetidae</taxon>
        <taxon>Pleosporales</taxon>
        <taxon>Pleosporineae</taxon>
        <taxon>Phaeosphaeriaceae</taxon>
        <taxon>Parastagonospora</taxon>
    </lineage>
</organism>
<evidence type="ECO:0000313" key="2">
    <source>
        <dbReference type="Proteomes" id="UP000001055"/>
    </source>
</evidence>
<dbReference type="RefSeq" id="XP_001792445.1">
    <property type="nucleotide sequence ID" value="XM_001792393.1"/>
</dbReference>
<proteinExistence type="predicted"/>
<reference evidence="2" key="1">
    <citation type="journal article" date="2007" name="Plant Cell">
        <title>Dothideomycete-plant interactions illuminated by genome sequencing and EST analysis of the wheat pathogen Stagonospora nodorum.</title>
        <authorList>
            <person name="Hane J.K."/>
            <person name="Lowe R.G."/>
            <person name="Solomon P.S."/>
            <person name="Tan K.C."/>
            <person name="Schoch C.L."/>
            <person name="Spatafora J.W."/>
            <person name="Crous P.W."/>
            <person name="Kodira C."/>
            <person name="Birren B.W."/>
            <person name="Galagan J.E."/>
            <person name="Torriani S.F."/>
            <person name="McDonald B.A."/>
            <person name="Oliver R.P."/>
        </authorList>
    </citation>
    <scope>NUCLEOTIDE SEQUENCE [LARGE SCALE GENOMIC DNA]</scope>
    <source>
        <strain evidence="2">SN15 / ATCC MYA-4574 / FGSC 10173</strain>
    </source>
</reference>
<dbReference type="AlphaFoldDB" id="Q0V2E4"/>
<name>Q0V2E4_PHANO</name>
<sequence length="187" mass="21487">MTIPYEARGPETFLKAGVIAFPNGKVLIQYDPVEGWLSGGPDACDIQAAKIELWFERSPFPRYSDQWEAFPSQFPRWPWPGQLDADSGEDTELLEFYHLYNGTDEEKLNKYKDHLKLQMERRYIFNQIHVKFPSFLHFLSLMGDCGISQFSDILSGQCYRHNTSVNPILVGFDSDGLYSGIGNEEFT</sequence>
<dbReference type="GeneID" id="5969290"/>